<keyword evidence="2" id="KW-1185">Reference proteome</keyword>
<comment type="caution">
    <text evidence="1">The sequence shown here is derived from an EMBL/GenBank/DDBJ whole genome shotgun (WGS) entry which is preliminary data.</text>
</comment>
<reference evidence="1 2" key="1">
    <citation type="submission" date="2023-11" db="EMBL/GenBank/DDBJ databases">
        <title>Draft genome of Azohydromonas lata strain H1 (DSM1123), a polyhydroxyalkanoate producer.</title>
        <authorList>
            <person name="Traversa D."/>
            <person name="D'Addabbo P."/>
            <person name="Pazzani C."/>
            <person name="Manzari C."/>
            <person name="Chiara M."/>
            <person name="Scrascia M."/>
        </authorList>
    </citation>
    <scope>NUCLEOTIDE SEQUENCE [LARGE SCALE GENOMIC DNA]</scope>
    <source>
        <strain evidence="1 2">H1</strain>
    </source>
</reference>
<organism evidence="1 2">
    <name type="scientific">Azohydromonas lata</name>
    <dbReference type="NCBI Taxonomy" id="45677"/>
    <lineage>
        <taxon>Bacteria</taxon>
        <taxon>Pseudomonadati</taxon>
        <taxon>Pseudomonadota</taxon>
        <taxon>Betaproteobacteria</taxon>
        <taxon>Burkholderiales</taxon>
        <taxon>Sphaerotilaceae</taxon>
        <taxon>Azohydromonas</taxon>
    </lineage>
</organism>
<proteinExistence type="predicted"/>
<dbReference type="Proteomes" id="UP001293718">
    <property type="component" value="Unassembled WGS sequence"/>
</dbReference>
<name>A0ABU5IGF2_9BURK</name>
<sequence length="204" mass="21905">MQKISRLPAAGLPNPSMSTLRKLPSRLKTCVYELSRLRTALCTLEEQIAHARDRVMACDGAAKKELLPISEHLDGAIAHLKTLVNARGENAQALARAHFAKAGLAEGAVVTLTYPVYGLRRAAVFDEERLPRKLKDVTLKVEGFTVEHVRGKTEVVLGVSGHLVVDGKPSKEAGTFCLHPGCPVEVIKPAPAKDVPLLPAPAAD</sequence>
<accession>A0ABU5IGF2</accession>
<protein>
    <submittedName>
        <fullName evidence="1">Uncharacterized protein</fullName>
    </submittedName>
</protein>
<gene>
    <name evidence="1" type="ORF">SM757_13605</name>
</gene>
<dbReference type="RefSeq" id="WP_322465886.1">
    <property type="nucleotide sequence ID" value="NZ_JAXOJX010000020.1"/>
</dbReference>
<evidence type="ECO:0000313" key="1">
    <source>
        <dbReference type="EMBL" id="MDZ5457610.1"/>
    </source>
</evidence>
<evidence type="ECO:0000313" key="2">
    <source>
        <dbReference type="Proteomes" id="UP001293718"/>
    </source>
</evidence>
<dbReference type="EMBL" id="JAXOJX010000020">
    <property type="protein sequence ID" value="MDZ5457610.1"/>
    <property type="molecule type" value="Genomic_DNA"/>
</dbReference>